<sequence>TMANSIPSITMYKRDFGTCGIANSRWTFPRIRQPKVAGSSNDERIVGGVTAQPGQWPWVVSLTYDGDAKCGASLLTERYLLTAAHCFRDRPDASRWAANLGSLDFLRPNEPGEQHIRLARVRIHPNHGLRSRDDFDVAVLELSSPVAYSDKIRPICVSELPPRSGERCTVAGWGLTFFTAPYNLLNQVTVPVIRGSRCNSSDYPDLAGRITDSMFCAGYPQGGRDACD</sequence>
<dbReference type="InterPro" id="IPR018114">
    <property type="entry name" value="TRYPSIN_HIS"/>
</dbReference>
<dbReference type="FunFam" id="2.40.10.10:FF:000068">
    <property type="entry name" value="transmembrane protease serine 2"/>
    <property type="match status" value="1"/>
</dbReference>
<dbReference type="GO" id="GO:0004252">
    <property type="term" value="F:serine-type endopeptidase activity"/>
    <property type="evidence" value="ECO:0007669"/>
    <property type="project" value="InterPro"/>
</dbReference>
<dbReference type="PANTHER" id="PTHR24252">
    <property type="entry name" value="ACROSIN-RELATED"/>
    <property type="match status" value="1"/>
</dbReference>
<feature type="domain" description="Peptidase S1" evidence="2">
    <location>
        <begin position="45"/>
        <end position="228"/>
    </location>
</feature>
<dbReference type="CDD" id="cd00190">
    <property type="entry name" value="Tryp_SPc"/>
    <property type="match status" value="1"/>
</dbReference>
<dbReference type="InterPro" id="IPR001314">
    <property type="entry name" value="Peptidase_S1A"/>
</dbReference>
<evidence type="ECO:0000256" key="1">
    <source>
        <dbReference type="ARBA" id="ARBA00023157"/>
    </source>
</evidence>
<dbReference type="AlphaFoldDB" id="A0A1I8GVZ4"/>
<organism evidence="3 4">
    <name type="scientific">Macrostomum lignano</name>
    <dbReference type="NCBI Taxonomy" id="282301"/>
    <lineage>
        <taxon>Eukaryota</taxon>
        <taxon>Metazoa</taxon>
        <taxon>Spiralia</taxon>
        <taxon>Lophotrochozoa</taxon>
        <taxon>Platyhelminthes</taxon>
        <taxon>Rhabditophora</taxon>
        <taxon>Macrostomorpha</taxon>
        <taxon>Macrostomida</taxon>
        <taxon>Macrostomidae</taxon>
        <taxon>Macrostomum</taxon>
    </lineage>
</organism>
<dbReference type="Gene3D" id="2.40.10.10">
    <property type="entry name" value="Trypsin-like serine proteases"/>
    <property type="match status" value="3"/>
</dbReference>
<accession>A0A1I8GVZ4</accession>
<protein>
    <submittedName>
        <fullName evidence="4">Peptidase S1 domain-containing protein</fullName>
    </submittedName>
</protein>
<evidence type="ECO:0000313" key="4">
    <source>
        <dbReference type="WBParaSite" id="maker-uti_cns_0003240-snap-gene-0.11-mRNA-1"/>
    </source>
</evidence>
<dbReference type="InterPro" id="IPR001254">
    <property type="entry name" value="Trypsin_dom"/>
</dbReference>
<reference evidence="4" key="1">
    <citation type="submission" date="2016-11" db="UniProtKB">
        <authorList>
            <consortium name="WormBaseParasite"/>
        </authorList>
    </citation>
    <scope>IDENTIFICATION</scope>
</reference>
<dbReference type="SMART" id="SM00020">
    <property type="entry name" value="Tryp_SPc"/>
    <property type="match status" value="1"/>
</dbReference>
<keyword evidence="1" id="KW-1015">Disulfide bond</keyword>
<name>A0A1I8GVZ4_9PLAT</name>
<dbReference type="Proteomes" id="UP000095280">
    <property type="component" value="Unplaced"/>
</dbReference>
<proteinExistence type="predicted"/>
<dbReference type="WBParaSite" id="maker-uti_cns_0003240-snap-gene-0.11-mRNA-1">
    <property type="protein sequence ID" value="maker-uti_cns_0003240-snap-gene-0.11-mRNA-1"/>
    <property type="gene ID" value="maker-uti_cns_0003240-snap-gene-0.11"/>
</dbReference>
<dbReference type="InterPro" id="IPR009003">
    <property type="entry name" value="Peptidase_S1_PA"/>
</dbReference>
<dbReference type="SUPFAM" id="SSF50494">
    <property type="entry name" value="Trypsin-like serine proteases"/>
    <property type="match status" value="1"/>
</dbReference>
<keyword evidence="3" id="KW-1185">Reference proteome</keyword>
<dbReference type="InterPro" id="IPR043504">
    <property type="entry name" value="Peptidase_S1_PA_chymotrypsin"/>
</dbReference>
<dbReference type="PANTHER" id="PTHR24252:SF10">
    <property type="entry name" value="SERINE PROTEASE 56"/>
    <property type="match status" value="1"/>
</dbReference>
<evidence type="ECO:0000259" key="2">
    <source>
        <dbReference type="PROSITE" id="PS50240"/>
    </source>
</evidence>
<dbReference type="GO" id="GO:0006508">
    <property type="term" value="P:proteolysis"/>
    <property type="evidence" value="ECO:0007669"/>
    <property type="project" value="InterPro"/>
</dbReference>
<dbReference type="PROSITE" id="PS50240">
    <property type="entry name" value="TRYPSIN_DOM"/>
    <property type="match status" value="1"/>
</dbReference>
<dbReference type="PROSITE" id="PS00134">
    <property type="entry name" value="TRYPSIN_HIS"/>
    <property type="match status" value="1"/>
</dbReference>
<evidence type="ECO:0000313" key="3">
    <source>
        <dbReference type="Proteomes" id="UP000095280"/>
    </source>
</evidence>
<dbReference type="PRINTS" id="PR00722">
    <property type="entry name" value="CHYMOTRYPSIN"/>
</dbReference>
<dbReference type="Pfam" id="PF00089">
    <property type="entry name" value="Trypsin"/>
    <property type="match status" value="1"/>
</dbReference>